<accession>A0A915I2L0</accession>
<dbReference type="AlphaFoldDB" id="A0A915I2L0"/>
<name>A0A915I2L0_ROMCU</name>
<dbReference type="Proteomes" id="UP000887565">
    <property type="component" value="Unplaced"/>
</dbReference>
<dbReference type="WBParaSite" id="nRc.2.0.1.t08367-RA">
    <property type="protein sequence ID" value="nRc.2.0.1.t08367-RA"/>
    <property type="gene ID" value="nRc.2.0.1.g08367"/>
</dbReference>
<reference evidence="2" key="1">
    <citation type="submission" date="2022-11" db="UniProtKB">
        <authorList>
            <consortium name="WormBaseParasite"/>
        </authorList>
    </citation>
    <scope>IDENTIFICATION</scope>
</reference>
<evidence type="ECO:0000313" key="2">
    <source>
        <dbReference type="WBParaSite" id="nRc.2.0.1.t08367-RA"/>
    </source>
</evidence>
<proteinExistence type="predicted"/>
<organism evidence="1 2">
    <name type="scientific">Romanomermis culicivorax</name>
    <name type="common">Nematode worm</name>
    <dbReference type="NCBI Taxonomy" id="13658"/>
    <lineage>
        <taxon>Eukaryota</taxon>
        <taxon>Metazoa</taxon>
        <taxon>Ecdysozoa</taxon>
        <taxon>Nematoda</taxon>
        <taxon>Enoplea</taxon>
        <taxon>Dorylaimia</taxon>
        <taxon>Mermithida</taxon>
        <taxon>Mermithoidea</taxon>
        <taxon>Mermithidae</taxon>
        <taxon>Romanomermis</taxon>
    </lineage>
</organism>
<evidence type="ECO:0000313" key="1">
    <source>
        <dbReference type="Proteomes" id="UP000887565"/>
    </source>
</evidence>
<protein>
    <submittedName>
        <fullName evidence="2">Uncharacterized protein</fullName>
    </submittedName>
</protein>
<keyword evidence="1" id="KW-1185">Reference proteome</keyword>
<sequence length="75" mass="8715">MSQIWRFVPKCSRGQVSSVNLRGNLNQVTPHEATLHQHYISEVMYIFVFMSAECQQHGLEIGKRLTHCPLRPIHK</sequence>